<keyword evidence="3" id="KW-1185">Reference proteome</keyword>
<sequence length="138" mass="14379">MHAVALFSLLAGLTAAAPTTSIKAANLARSIVARAPAGANPVLKSVTSTGSGCNANSAQFVYNDQASVVFDAMVVSTDVRTTSCVLEFDLELDPAWKYTVDKRGQLQGYSEGGNGRFKSTFSLAGQTVILLRSCTSPS</sequence>
<name>A0A6A6VQD8_9PLEO</name>
<dbReference type="OrthoDB" id="3792489at2759"/>
<reference evidence="2" key="1">
    <citation type="journal article" date="2020" name="Stud. Mycol.">
        <title>101 Dothideomycetes genomes: a test case for predicting lifestyles and emergence of pathogens.</title>
        <authorList>
            <person name="Haridas S."/>
            <person name="Albert R."/>
            <person name="Binder M."/>
            <person name="Bloem J."/>
            <person name="Labutti K."/>
            <person name="Salamov A."/>
            <person name="Andreopoulos B."/>
            <person name="Baker S."/>
            <person name="Barry K."/>
            <person name="Bills G."/>
            <person name="Bluhm B."/>
            <person name="Cannon C."/>
            <person name="Castanera R."/>
            <person name="Culley D."/>
            <person name="Daum C."/>
            <person name="Ezra D."/>
            <person name="Gonzalez J."/>
            <person name="Henrissat B."/>
            <person name="Kuo A."/>
            <person name="Liang C."/>
            <person name="Lipzen A."/>
            <person name="Lutzoni F."/>
            <person name="Magnuson J."/>
            <person name="Mondo S."/>
            <person name="Nolan M."/>
            <person name="Ohm R."/>
            <person name="Pangilinan J."/>
            <person name="Park H.-J."/>
            <person name="Ramirez L."/>
            <person name="Alfaro M."/>
            <person name="Sun H."/>
            <person name="Tritt A."/>
            <person name="Yoshinaga Y."/>
            <person name="Zwiers L.-H."/>
            <person name="Turgeon B."/>
            <person name="Goodwin S."/>
            <person name="Spatafora J."/>
            <person name="Crous P."/>
            <person name="Grigoriev I."/>
        </authorList>
    </citation>
    <scope>NUCLEOTIDE SEQUENCE</scope>
    <source>
        <strain evidence="2">CBS 119925</strain>
    </source>
</reference>
<gene>
    <name evidence="2" type="ORF">M011DRAFT_13128</name>
</gene>
<protein>
    <recommendedName>
        <fullName evidence="4">AA1-like domain-containing protein</fullName>
    </recommendedName>
</protein>
<evidence type="ECO:0000313" key="3">
    <source>
        <dbReference type="Proteomes" id="UP000799440"/>
    </source>
</evidence>
<accession>A0A6A6VQD8</accession>
<evidence type="ECO:0008006" key="4">
    <source>
        <dbReference type="Google" id="ProtNLM"/>
    </source>
</evidence>
<feature type="signal peptide" evidence="1">
    <location>
        <begin position="1"/>
        <end position="16"/>
    </location>
</feature>
<evidence type="ECO:0000313" key="2">
    <source>
        <dbReference type="EMBL" id="KAF2752004.1"/>
    </source>
</evidence>
<keyword evidence="1" id="KW-0732">Signal</keyword>
<dbReference type="Proteomes" id="UP000799440">
    <property type="component" value="Unassembled WGS sequence"/>
</dbReference>
<dbReference type="Pfam" id="PF14273">
    <property type="entry name" value="DUF4360"/>
    <property type="match status" value="1"/>
</dbReference>
<dbReference type="EMBL" id="MU006561">
    <property type="protein sequence ID" value="KAF2752004.1"/>
    <property type="molecule type" value="Genomic_DNA"/>
</dbReference>
<dbReference type="AlphaFoldDB" id="A0A6A6VQD8"/>
<organism evidence="2 3">
    <name type="scientific">Sporormia fimetaria CBS 119925</name>
    <dbReference type="NCBI Taxonomy" id="1340428"/>
    <lineage>
        <taxon>Eukaryota</taxon>
        <taxon>Fungi</taxon>
        <taxon>Dikarya</taxon>
        <taxon>Ascomycota</taxon>
        <taxon>Pezizomycotina</taxon>
        <taxon>Dothideomycetes</taxon>
        <taxon>Pleosporomycetidae</taxon>
        <taxon>Pleosporales</taxon>
        <taxon>Sporormiaceae</taxon>
        <taxon>Sporormia</taxon>
    </lineage>
</organism>
<proteinExistence type="predicted"/>
<dbReference type="InterPro" id="IPR025649">
    <property type="entry name" value="DUF4360"/>
</dbReference>
<feature type="chain" id="PRO_5025658224" description="AA1-like domain-containing protein" evidence="1">
    <location>
        <begin position="17"/>
        <end position="138"/>
    </location>
</feature>
<evidence type="ECO:0000256" key="1">
    <source>
        <dbReference type="SAM" id="SignalP"/>
    </source>
</evidence>